<dbReference type="AlphaFoldDB" id="A0A917D0S6"/>
<evidence type="ECO:0000313" key="4">
    <source>
        <dbReference type="Proteomes" id="UP000637643"/>
    </source>
</evidence>
<organism evidence="3 4">
    <name type="scientific">Paenibacillus albidus</name>
    <dbReference type="NCBI Taxonomy" id="2041023"/>
    <lineage>
        <taxon>Bacteria</taxon>
        <taxon>Bacillati</taxon>
        <taxon>Bacillota</taxon>
        <taxon>Bacilli</taxon>
        <taxon>Bacillales</taxon>
        <taxon>Paenibacillaceae</taxon>
        <taxon>Paenibacillus</taxon>
    </lineage>
</organism>
<evidence type="ECO:0000259" key="2">
    <source>
        <dbReference type="Pfam" id="PF07833"/>
    </source>
</evidence>
<dbReference type="Gene3D" id="3.30.457.10">
    <property type="entry name" value="Copper amine oxidase-like, N-terminal domain"/>
    <property type="match status" value="1"/>
</dbReference>
<dbReference type="InterPro" id="IPR012854">
    <property type="entry name" value="Cu_amine_oxidase-like_N"/>
</dbReference>
<dbReference type="SUPFAM" id="SSF55383">
    <property type="entry name" value="Copper amine oxidase, domain N"/>
    <property type="match status" value="1"/>
</dbReference>
<sequence length="295" mass="32294">MKQTRSKIISSVLIVMMLMGVMVSSAVAAQVTVSVHVDGKPVKFPDAKPYSEDNRVMIPIRFVSEALGAKVSYNKERVVTIEQGTKKITMKVNSDTVTVDSVIKKLDVPARLQQNRTYVPLRFVSEALGAGVGWNQQKHLVTITTATAEGEKPTPTPIPGTSEDNNMFTKGFKWQEGYTKLAKILFVNNMKVSNGKLTFTLPKEAKATKFTLKDAVNLTPGSTYSYELGKGKGFISFTQLYPGRESQEGYSIALDSSFNEDLGKLFGHITNDAIVVNMSTAATLSEVQDLALKLN</sequence>
<comment type="caution">
    <text evidence="3">The sequence shown here is derived from an EMBL/GenBank/DDBJ whole genome shotgun (WGS) entry which is preliminary data.</text>
</comment>
<dbReference type="InterPro" id="IPR036582">
    <property type="entry name" value="Mao_N_sf"/>
</dbReference>
<name>A0A917D0S6_9BACL</name>
<dbReference type="Pfam" id="PF07833">
    <property type="entry name" value="Cu_amine_oxidN1"/>
    <property type="match status" value="1"/>
</dbReference>
<feature type="domain" description="Copper amine oxidase-like N-terminal" evidence="2">
    <location>
        <begin position="37"/>
        <end position="143"/>
    </location>
</feature>
<protein>
    <recommendedName>
        <fullName evidence="2">Copper amine oxidase-like N-terminal domain-containing protein</fullName>
    </recommendedName>
</protein>
<keyword evidence="4" id="KW-1185">Reference proteome</keyword>
<reference evidence="3" key="1">
    <citation type="journal article" date="2014" name="Int. J. Syst. Evol. Microbiol.">
        <title>Complete genome sequence of Corynebacterium casei LMG S-19264T (=DSM 44701T), isolated from a smear-ripened cheese.</title>
        <authorList>
            <consortium name="US DOE Joint Genome Institute (JGI-PGF)"/>
            <person name="Walter F."/>
            <person name="Albersmeier A."/>
            <person name="Kalinowski J."/>
            <person name="Ruckert C."/>
        </authorList>
    </citation>
    <scope>NUCLEOTIDE SEQUENCE</scope>
    <source>
        <strain evidence="3">CGMCC 1.16134</strain>
    </source>
</reference>
<evidence type="ECO:0000313" key="3">
    <source>
        <dbReference type="EMBL" id="GGG06111.1"/>
    </source>
</evidence>
<dbReference type="RefSeq" id="WP_189031114.1">
    <property type="nucleotide sequence ID" value="NZ_BMKR01000040.1"/>
</dbReference>
<feature type="chain" id="PRO_5037823818" description="Copper amine oxidase-like N-terminal domain-containing protein" evidence="1">
    <location>
        <begin position="29"/>
        <end position="295"/>
    </location>
</feature>
<dbReference type="Proteomes" id="UP000637643">
    <property type="component" value="Unassembled WGS sequence"/>
</dbReference>
<reference evidence="3" key="2">
    <citation type="submission" date="2020-09" db="EMBL/GenBank/DDBJ databases">
        <authorList>
            <person name="Sun Q."/>
            <person name="Zhou Y."/>
        </authorList>
    </citation>
    <scope>NUCLEOTIDE SEQUENCE</scope>
    <source>
        <strain evidence="3">CGMCC 1.16134</strain>
    </source>
</reference>
<feature type="signal peptide" evidence="1">
    <location>
        <begin position="1"/>
        <end position="28"/>
    </location>
</feature>
<proteinExistence type="predicted"/>
<accession>A0A917D0S6</accession>
<keyword evidence="1" id="KW-0732">Signal</keyword>
<dbReference type="EMBL" id="BMKR01000040">
    <property type="protein sequence ID" value="GGG06111.1"/>
    <property type="molecule type" value="Genomic_DNA"/>
</dbReference>
<gene>
    <name evidence="3" type="ORF">GCM10010912_58440</name>
</gene>
<evidence type="ECO:0000256" key="1">
    <source>
        <dbReference type="SAM" id="SignalP"/>
    </source>
</evidence>